<dbReference type="GO" id="GO:0032008">
    <property type="term" value="P:positive regulation of TOR signaling"/>
    <property type="evidence" value="ECO:0007669"/>
    <property type="project" value="InterPro"/>
</dbReference>
<dbReference type="InParanoid" id="G8Y3W7"/>
<dbReference type="eggNOG" id="ENOG502SFEX">
    <property type="taxonomic scope" value="Eukaryota"/>
</dbReference>
<dbReference type="GO" id="GO:0045121">
    <property type="term" value="C:membrane raft"/>
    <property type="evidence" value="ECO:0007669"/>
    <property type="project" value="InterPro"/>
</dbReference>
<dbReference type="AlphaFoldDB" id="G8Y3W7"/>
<evidence type="ECO:0000256" key="4">
    <source>
        <dbReference type="ARBA" id="ARBA00023139"/>
    </source>
</evidence>
<reference evidence="6 7" key="1">
    <citation type="journal article" date="2012" name="G3 (Bethesda)">
        <title>Pichia sorbitophila, an interspecies yeast hybrid reveals early steps of genome resolution following polyploidization.</title>
        <authorList>
            <person name="Leh Louis V."/>
            <person name="Despons L."/>
            <person name="Friedrich A."/>
            <person name="Martin T."/>
            <person name="Durrens P."/>
            <person name="Casaregola S."/>
            <person name="Neuveglise C."/>
            <person name="Fairhead C."/>
            <person name="Marck C."/>
            <person name="Cruz J.A."/>
            <person name="Straub M.L."/>
            <person name="Kugler V."/>
            <person name="Sacerdot C."/>
            <person name="Uzunov Z."/>
            <person name="Thierry A."/>
            <person name="Weiss S."/>
            <person name="Bleykasten C."/>
            <person name="De Montigny J."/>
            <person name="Jacques N."/>
            <person name="Jung P."/>
            <person name="Lemaire M."/>
            <person name="Mallet S."/>
            <person name="Morel G."/>
            <person name="Richard G.F."/>
            <person name="Sarkar A."/>
            <person name="Savel G."/>
            <person name="Schacherer J."/>
            <person name="Seret M.L."/>
            <person name="Talla E."/>
            <person name="Samson G."/>
            <person name="Jubin C."/>
            <person name="Poulain J."/>
            <person name="Vacherie B."/>
            <person name="Barbe V."/>
            <person name="Pelletier E."/>
            <person name="Sherman D.J."/>
            <person name="Westhof E."/>
            <person name="Weissenbach J."/>
            <person name="Baret P.V."/>
            <person name="Wincker P."/>
            <person name="Gaillardin C."/>
            <person name="Dujon B."/>
            <person name="Souciet J.L."/>
        </authorList>
    </citation>
    <scope>NUCLEOTIDE SEQUENCE [LARGE SCALE GENOMIC DNA]</scope>
    <source>
        <strain evidence="7">ATCC MYA-4447 / BCRC 22081 / CBS 7064 / NBRC 10061 / NRRL Y-12695</strain>
    </source>
</reference>
<evidence type="ECO:0000313" key="6">
    <source>
        <dbReference type="EMBL" id="CCE85385.1"/>
    </source>
</evidence>
<dbReference type="EMBL" id="FO082047">
    <property type="protein sequence ID" value="CCE85385.1"/>
    <property type="molecule type" value="Genomic_DNA"/>
</dbReference>
<dbReference type="GO" id="GO:0043410">
    <property type="term" value="P:positive regulation of MAPK cascade"/>
    <property type="evidence" value="ECO:0007669"/>
    <property type="project" value="InterPro"/>
</dbReference>
<dbReference type="InterPro" id="IPR028209">
    <property type="entry name" value="LAMTOR1/MEH1"/>
</dbReference>
<dbReference type="GO" id="GO:0016197">
    <property type="term" value="P:endosomal transport"/>
    <property type="evidence" value="ECO:0007669"/>
    <property type="project" value="InterPro"/>
</dbReference>
<dbReference type="GO" id="GO:0001919">
    <property type="term" value="P:regulation of receptor recycling"/>
    <property type="evidence" value="ECO:0007669"/>
    <property type="project" value="InterPro"/>
</dbReference>
<evidence type="ECO:0000256" key="3">
    <source>
        <dbReference type="ARBA" id="ARBA00023136"/>
    </source>
</evidence>
<dbReference type="SMART" id="SM01262">
    <property type="entry name" value="LAMTOR"/>
    <property type="match status" value="1"/>
</dbReference>
<dbReference type="GO" id="GO:0031902">
    <property type="term" value="C:late endosome membrane"/>
    <property type="evidence" value="ECO:0007669"/>
    <property type="project" value="InterPro"/>
</dbReference>
<dbReference type="Proteomes" id="UP000005222">
    <property type="component" value="Chromosome M"/>
</dbReference>
<gene>
    <name evidence="6" type="primary">Piso0_004980</name>
    <name evidence="6" type="ORF">GNLVRS01_PISO0M05094g</name>
</gene>
<keyword evidence="4" id="KW-0564">Palmitate</keyword>
<evidence type="ECO:0000256" key="2">
    <source>
        <dbReference type="ARBA" id="ARBA00022707"/>
    </source>
</evidence>
<dbReference type="Pfam" id="PF15454">
    <property type="entry name" value="LAMTOR"/>
    <property type="match status" value="1"/>
</dbReference>
<protein>
    <submittedName>
        <fullName evidence="6">Piso0_004980 protein</fullName>
    </submittedName>
</protein>
<name>G8Y3W7_PICSO</name>
<keyword evidence="2" id="KW-0519">Myristate</keyword>
<organism evidence="6 7">
    <name type="scientific">Pichia sorbitophila (strain ATCC MYA-4447 / BCRC 22081 / CBS 7064 / NBRC 10061 / NRRL Y-12695)</name>
    <name type="common">Hybrid yeast</name>
    <dbReference type="NCBI Taxonomy" id="559304"/>
    <lineage>
        <taxon>Eukaryota</taxon>
        <taxon>Fungi</taxon>
        <taxon>Dikarya</taxon>
        <taxon>Ascomycota</taxon>
        <taxon>Saccharomycotina</taxon>
        <taxon>Pichiomycetes</taxon>
        <taxon>Debaryomycetaceae</taxon>
        <taxon>Millerozyma</taxon>
    </lineage>
</organism>
<evidence type="ECO:0000313" key="7">
    <source>
        <dbReference type="Proteomes" id="UP000005222"/>
    </source>
</evidence>
<dbReference type="OMA" id="NDMNDSH"/>
<comment type="subcellular location">
    <subcellularLocation>
        <location evidence="1">Endomembrane system</location>
    </subcellularLocation>
</comment>
<proteinExistence type="predicted"/>
<dbReference type="GO" id="GO:0071230">
    <property type="term" value="P:cellular response to amino acid stimulus"/>
    <property type="evidence" value="ECO:0007669"/>
    <property type="project" value="InterPro"/>
</dbReference>
<keyword evidence="7" id="KW-1185">Reference proteome</keyword>
<evidence type="ECO:0000256" key="5">
    <source>
        <dbReference type="ARBA" id="ARBA00023288"/>
    </source>
</evidence>
<keyword evidence="5" id="KW-0449">Lipoprotein</keyword>
<dbReference type="OrthoDB" id="3995860at2759"/>
<dbReference type="GO" id="GO:0071986">
    <property type="term" value="C:Ragulator complex"/>
    <property type="evidence" value="ECO:0007669"/>
    <property type="project" value="InterPro"/>
</dbReference>
<dbReference type="HOGENOM" id="CLU_1886514_0_0_1"/>
<sequence length="114" mass="13080">MGQCLSCFRPEEEENEVNERTSLLEGGDYGNLTYQEELAKSQQRQKELNAIVNELSESLVDVATFPVKANYDEYPKVLGEDKKLEIEEKVKHLDDAVKRQCIVKAEEPVYLNLD</sequence>
<accession>G8Y3W7</accession>
<evidence type="ECO:0000256" key="1">
    <source>
        <dbReference type="ARBA" id="ARBA00004308"/>
    </source>
</evidence>
<keyword evidence="3" id="KW-0472">Membrane</keyword>